<evidence type="ECO:0000256" key="7">
    <source>
        <dbReference type="ARBA" id="ARBA00023180"/>
    </source>
</evidence>
<dbReference type="InterPro" id="IPR050975">
    <property type="entry name" value="Sleep_regulator"/>
</dbReference>
<dbReference type="GO" id="GO:0098552">
    <property type="term" value="C:side of membrane"/>
    <property type="evidence" value="ECO:0007669"/>
    <property type="project" value="UniProtKB-KW"/>
</dbReference>
<dbReference type="CDD" id="cd00117">
    <property type="entry name" value="TFP"/>
    <property type="match status" value="1"/>
</dbReference>
<dbReference type="InParanoid" id="A0A6J2Y798"/>
<comment type="subcellular location">
    <subcellularLocation>
        <location evidence="1">Membrane</location>
        <topology evidence="1">Lipid-anchor</topology>
        <topology evidence="1">GPI-anchor</topology>
    </subcellularLocation>
</comment>
<organism evidence="10 11">
    <name type="scientific">Sitophilus oryzae</name>
    <name type="common">Rice weevil</name>
    <name type="synonym">Curculio oryzae</name>
    <dbReference type="NCBI Taxonomy" id="7048"/>
    <lineage>
        <taxon>Eukaryota</taxon>
        <taxon>Metazoa</taxon>
        <taxon>Ecdysozoa</taxon>
        <taxon>Arthropoda</taxon>
        <taxon>Hexapoda</taxon>
        <taxon>Insecta</taxon>
        <taxon>Pterygota</taxon>
        <taxon>Neoptera</taxon>
        <taxon>Endopterygota</taxon>
        <taxon>Coleoptera</taxon>
        <taxon>Polyphaga</taxon>
        <taxon>Cucujiformia</taxon>
        <taxon>Curculionidae</taxon>
        <taxon>Dryophthorinae</taxon>
        <taxon>Sitophilus</taxon>
    </lineage>
</organism>
<evidence type="ECO:0000256" key="1">
    <source>
        <dbReference type="ARBA" id="ARBA00004589"/>
    </source>
</evidence>
<dbReference type="PANTHER" id="PTHR33562:SF20">
    <property type="entry name" value="PROTEIN QUIVER"/>
    <property type="match status" value="1"/>
</dbReference>
<dbReference type="GO" id="GO:0032222">
    <property type="term" value="P:regulation of synaptic transmission, cholinergic"/>
    <property type="evidence" value="ECO:0007669"/>
    <property type="project" value="InterPro"/>
</dbReference>
<evidence type="ECO:0000313" key="11">
    <source>
        <dbReference type="RefSeq" id="XP_030759698.1"/>
    </source>
</evidence>
<name>A0A6J2Y798_SITOR</name>
<evidence type="ECO:0000256" key="2">
    <source>
        <dbReference type="ARBA" id="ARBA00022622"/>
    </source>
</evidence>
<accession>A0A6J2Y798</accession>
<dbReference type="GO" id="GO:0030431">
    <property type="term" value="P:sleep"/>
    <property type="evidence" value="ECO:0007669"/>
    <property type="project" value="InterPro"/>
</dbReference>
<evidence type="ECO:0000256" key="8">
    <source>
        <dbReference type="ARBA" id="ARBA00023288"/>
    </source>
</evidence>
<evidence type="ECO:0000313" key="10">
    <source>
        <dbReference type="Proteomes" id="UP000504635"/>
    </source>
</evidence>
<keyword evidence="5" id="KW-1133">Transmembrane helix</keyword>
<dbReference type="OrthoDB" id="6688683at2759"/>
<dbReference type="AlphaFoldDB" id="A0A6J2Y798"/>
<proteinExistence type="predicted"/>
<evidence type="ECO:0000256" key="3">
    <source>
        <dbReference type="ARBA" id="ARBA00022692"/>
    </source>
</evidence>
<keyword evidence="4 9" id="KW-0732">Signal</keyword>
<dbReference type="InterPro" id="IPR031424">
    <property type="entry name" value="QVR-like"/>
</dbReference>
<feature type="signal peptide" evidence="9">
    <location>
        <begin position="1"/>
        <end position="20"/>
    </location>
</feature>
<dbReference type="Proteomes" id="UP000504635">
    <property type="component" value="Unplaced"/>
</dbReference>
<keyword evidence="10" id="KW-1185">Reference proteome</keyword>
<sequence>MASFLTFAVALILAVNAANGLKCYSCNSKDSTACGWGLASFTYSTEECQSAGFLNALVGPKCYKIEAKDDQGNSYIARGCQNPPAFGCEAIAKTAGWLSGETYQSSCSTCETDKCNSATKLTGFTVFGLLLATLAFLF</sequence>
<keyword evidence="2" id="KW-0336">GPI-anchor</keyword>
<dbReference type="PANTHER" id="PTHR33562">
    <property type="entry name" value="ATILLA, ISOFORM B-RELATED-RELATED"/>
    <property type="match status" value="1"/>
</dbReference>
<dbReference type="GeneID" id="115885074"/>
<evidence type="ECO:0000256" key="4">
    <source>
        <dbReference type="ARBA" id="ARBA00022729"/>
    </source>
</evidence>
<keyword evidence="6" id="KW-0472">Membrane</keyword>
<keyword evidence="8" id="KW-0449">Lipoprotein</keyword>
<evidence type="ECO:0000256" key="6">
    <source>
        <dbReference type="ARBA" id="ARBA00023136"/>
    </source>
</evidence>
<dbReference type="KEGG" id="soy:115885074"/>
<protein>
    <submittedName>
        <fullName evidence="11">Uncharacterized protein LOC115885074</fullName>
    </submittedName>
</protein>
<evidence type="ECO:0000256" key="5">
    <source>
        <dbReference type="ARBA" id="ARBA00022989"/>
    </source>
</evidence>
<evidence type="ECO:0000256" key="9">
    <source>
        <dbReference type="SAM" id="SignalP"/>
    </source>
</evidence>
<dbReference type="RefSeq" id="XP_030759698.1">
    <property type="nucleotide sequence ID" value="XM_030903838.1"/>
</dbReference>
<dbReference type="Pfam" id="PF17064">
    <property type="entry name" value="QVR"/>
    <property type="match status" value="1"/>
</dbReference>
<reference evidence="11" key="1">
    <citation type="submission" date="2025-08" db="UniProtKB">
        <authorList>
            <consortium name="RefSeq"/>
        </authorList>
    </citation>
    <scope>IDENTIFICATION</scope>
    <source>
        <tissue evidence="11">Gonads</tissue>
    </source>
</reference>
<feature type="chain" id="PRO_5027093619" evidence="9">
    <location>
        <begin position="21"/>
        <end position="138"/>
    </location>
</feature>
<keyword evidence="7" id="KW-0325">Glycoprotein</keyword>
<keyword evidence="3" id="KW-0812">Transmembrane</keyword>
<gene>
    <name evidence="11" type="primary">LOC115885074</name>
</gene>